<dbReference type="STRING" id="1291518.A0A0D9NZT0"/>
<protein>
    <submittedName>
        <fullName evidence="1">Uncharacterized protein</fullName>
    </submittedName>
</protein>
<dbReference type="PANTHER" id="PTHR39336">
    <property type="entry name" value="PYRIDOXAMINE PHOSPHATE OXIDASE FAMILY PROTEIN (AFU_ORTHOLOGUE AFUA_6G11440)"/>
    <property type="match status" value="1"/>
</dbReference>
<dbReference type="Proteomes" id="UP000054544">
    <property type="component" value="Unassembled WGS sequence"/>
</dbReference>
<sequence length="297" mass="33120">MVHFYDSIPESLQKWALEQPLFFTATAPLYGRHINLSPKGLTSATFHIFDGNHVAYIDTAGSGVETISHIYENGRATIMFCSIDSKPRIMRLFCTGTVVERNDVRFAKLLDDMGKIPVAGTRAVILLQVRKPKYGGTACQLVSFRHRFSVHDPTASVTISRRSSKGYNNQNEQTQVPHHRGRLGWSRTPVQVLLDNGANIESKDEKQARTPLSFEAMRMLLLLDEGAAMESIDNDGRTPLWWANWGGHMAVARLLAGLASSASVMNTQQIPRRLRVGKEDARICLCNLGLFHATQQT</sequence>
<organism evidence="1 2">
    <name type="scientific">Metarhizium anisopliae BRIP 53293</name>
    <dbReference type="NCBI Taxonomy" id="1291518"/>
    <lineage>
        <taxon>Eukaryota</taxon>
        <taxon>Fungi</taxon>
        <taxon>Dikarya</taxon>
        <taxon>Ascomycota</taxon>
        <taxon>Pezizomycotina</taxon>
        <taxon>Sordariomycetes</taxon>
        <taxon>Hypocreomycetidae</taxon>
        <taxon>Hypocreales</taxon>
        <taxon>Clavicipitaceae</taxon>
        <taxon>Metarhizium</taxon>
    </lineage>
</organism>
<dbReference type="PANTHER" id="PTHR39336:SF1">
    <property type="entry name" value="PYRIDOXAMINE PHOSPHATE OXIDASE FAMILY PROTEIN (AFU_ORTHOLOGUE AFUA_6G11440)"/>
    <property type="match status" value="1"/>
</dbReference>
<proteinExistence type="predicted"/>
<dbReference type="InterPro" id="IPR002110">
    <property type="entry name" value="Ankyrin_rpt"/>
</dbReference>
<dbReference type="AlphaFoldDB" id="A0A0D9NZT0"/>
<dbReference type="SUPFAM" id="SSF50475">
    <property type="entry name" value="FMN-binding split barrel"/>
    <property type="match status" value="1"/>
</dbReference>
<dbReference type="Gene3D" id="1.25.40.20">
    <property type="entry name" value="Ankyrin repeat-containing domain"/>
    <property type="match status" value="1"/>
</dbReference>
<accession>A0A0D9NZT0</accession>
<dbReference type="Pfam" id="PF00023">
    <property type="entry name" value="Ank"/>
    <property type="match status" value="1"/>
</dbReference>
<gene>
    <name evidence="1" type="ORF">H634G_04934</name>
</gene>
<dbReference type="InterPro" id="IPR012349">
    <property type="entry name" value="Split_barrel_FMN-bd"/>
</dbReference>
<reference evidence="2" key="1">
    <citation type="journal article" date="2014" name="BMC Genomics">
        <title>The genome sequence of the biocontrol fungus Metarhizium anisopliae and comparative genomics of Metarhizium species.</title>
        <authorList>
            <person name="Pattemore J.A."/>
            <person name="Hane J.K."/>
            <person name="Williams A.H."/>
            <person name="Wilson B.A."/>
            <person name="Stodart B.J."/>
            <person name="Ash G.J."/>
        </authorList>
    </citation>
    <scope>NUCLEOTIDE SEQUENCE [LARGE SCALE GENOMIC DNA]</scope>
    <source>
        <strain evidence="2">BRIP 53293</strain>
    </source>
</reference>
<name>A0A0D9NZT0_METAN</name>
<keyword evidence="2" id="KW-1185">Reference proteome</keyword>
<dbReference type="InterPro" id="IPR036770">
    <property type="entry name" value="Ankyrin_rpt-contain_sf"/>
</dbReference>
<dbReference type="SUPFAM" id="SSF48403">
    <property type="entry name" value="Ankyrin repeat"/>
    <property type="match status" value="1"/>
</dbReference>
<evidence type="ECO:0000313" key="1">
    <source>
        <dbReference type="EMBL" id="KJK79343.1"/>
    </source>
</evidence>
<dbReference type="OrthoDB" id="539398at2759"/>
<dbReference type="EMBL" id="KE384730">
    <property type="protein sequence ID" value="KJK79343.1"/>
    <property type="molecule type" value="Genomic_DNA"/>
</dbReference>
<evidence type="ECO:0000313" key="2">
    <source>
        <dbReference type="Proteomes" id="UP000054544"/>
    </source>
</evidence>
<dbReference type="Gene3D" id="2.30.110.10">
    <property type="entry name" value="Electron Transport, Fmn-binding Protein, Chain A"/>
    <property type="match status" value="1"/>
</dbReference>